<organism evidence="12 13">
    <name type="scientific">Thermoleophilum album</name>
    <dbReference type="NCBI Taxonomy" id="29539"/>
    <lineage>
        <taxon>Bacteria</taxon>
        <taxon>Bacillati</taxon>
        <taxon>Actinomycetota</taxon>
        <taxon>Thermoleophilia</taxon>
        <taxon>Thermoleophilales</taxon>
        <taxon>Thermoleophilaceae</taxon>
        <taxon>Thermoleophilum</taxon>
    </lineage>
</organism>
<feature type="region of interest" description="Disordered" evidence="7">
    <location>
        <begin position="1"/>
        <end position="28"/>
    </location>
</feature>
<proteinExistence type="inferred from homology"/>
<keyword evidence="4 12" id="KW-0418">Kinase</keyword>
<dbReference type="GO" id="GO:0006012">
    <property type="term" value="P:galactose metabolic process"/>
    <property type="evidence" value="ECO:0007669"/>
    <property type="project" value="UniProtKB-KW"/>
</dbReference>
<evidence type="ECO:0000256" key="7">
    <source>
        <dbReference type="SAM" id="MobiDB-lite"/>
    </source>
</evidence>
<feature type="transmembrane region" description="Helical" evidence="8">
    <location>
        <begin position="152"/>
        <end position="171"/>
    </location>
</feature>
<dbReference type="InterPro" id="IPR019539">
    <property type="entry name" value="GalKase_N"/>
</dbReference>
<dbReference type="PROSITE" id="PS00627">
    <property type="entry name" value="GHMP_KINASES_ATP"/>
    <property type="match status" value="1"/>
</dbReference>
<evidence type="ECO:0000313" key="12">
    <source>
        <dbReference type="EMBL" id="SEH13803.1"/>
    </source>
</evidence>
<dbReference type="GO" id="GO:0005524">
    <property type="term" value="F:ATP binding"/>
    <property type="evidence" value="ECO:0007669"/>
    <property type="project" value="UniProtKB-KW"/>
</dbReference>
<keyword evidence="13" id="KW-1185">Reference proteome</keyword>
<evidence type="ECO:0000256" key="4">
    <source>
        <dbReference type="ARBA" id="ARBA00022777"/>
    </source>
</evidence>
<keyword evidence="6" id="KW-0299">Galactose metabolism</keyword>
<keyword evidence="2" id="KW-0808">Transferase</keyword>
<evidence type="ECO:0000256" key="8">
    <source>
        <dbReference type="SAM" id="Phobius"/>
    </source>
</evidence>
<reference evidence="13" key="1">
    <citation type="submission" date="2016-10" db="EMBL/GenBank/DDBJ databases">
        <authorList>
            <person name="Varghese N."/>
            <person name="Submissions S."/>
        </authorList>
    </citation>
    <scope>NUCLEOTIDE SEQUENCE [LARGE SCALE GENOMIC DNA]</scope>
    <source>
        <strain evidence="13">ATCC 35263</strain>
    </source>
</reference>
<dbReference type="InterPro" id="IPR006206">
    <property type="entry name" value="Mevalonate/galactokinase"/>
</dbReference>
<dbReference type="RefSeq" id="WP_093117541.1">
    <property type="nucleotide sequence ID" value="NZ_FNWJ01000002.1"/>
</dbReference>
<dbReference type="Gene3D" id="3.30.230.10">
    <property type="match status" value="1"/>
</dbReference>
<comment type="similarity">
    <text evidence="1">Belongs to the GHMP kinase family. GalK subfamily.</text>
</comment>
<dbReference type="PANTHER" id="PTHR10457">
    <property type="entry name" value="MEVALONATE KINASE/GALACTOKINASE"/>
    <property type="match status" value="1"/>
</dbReference>
<evidence type="ECO:0000259" key="9">
    <source>
        <dbReference type="Pfam" id="PF00288"/>
    </source>
</evidence>
<keyword evidence="6" id="KW-0119">Carbohydrate metabolism</keyword>
<evidence type="ECO:0000256" key="1">
    <source>
        <dbReference type="ARBA" id="ARBA00006566"/>
    </source>
</evidence>
<dbReference type="PANTHER" id="PTHR10457:SF7">
    <property type="entry name" value="GALACTOKINASE-RELATED"/>
    <property type="match status" value="1"/>
</dbReference>
<evidence type="ECO:0000259" key="10">
    <source>
        <dbReference type="Pfam" id="PF08544"/>
    </source>
</evidence>
<dbReference type="Proteomes" id="UP000222056">
    <property type="component" value="Unassembled WGS sequence"/>
</dbReference>
<dbReference type="STRING" id="29539.SAMN02745716_1329"/>
<dbReference type="SUPFAM" id="SSF55060">
    <property type="entry name" value="GHMP Kinase, C-terminal domain"/>
    <property type="match status" value="1"/>
</dbReference>
<dbReference type="Pfam" id="PF08544">
    <property type="entry name" value="GHMP_kinases_C"/>
    <property type="match status" value="1"/>
</dbReference>
<dbReference type="PRINTS" id="PR00959">
    <property type="entry name" value="MEVGALKINASE"/>
</dbReference>
<keyword evidence="8" id="KW-0812">Transmembrane</keyword>
<dbReference type="InterPro" id="IPR000705">
    <property type="entry name" value="Galactokinase"/>
</dbReference>
<evidence type="ECO:0000256" key="3">
    <source>
        <dbReference type="ARBA" id="ARBA00022741"/>
    </source>
</evidence>
<keyword evidence="3" id="KW-0547">Nucleotide-binding</keyword>
<dbReference type="GO" id="GO:0005829">
    <property type="term" value="C:cytosol"/>
    <property type="evidence" value="ECO:0007669"/>
    <property type="project" value="TreeGrafter"/>
</dbReference>
<evidence type="ECO:0000256" key="6">
    <source>
        <dbReference type="ARBA" id="ARBA00023144"/>
    </source>
</evidence>
<dbReference type="EMBL" id="FNWJ01000002">
    <property type="protein sequence ID" value="SEH13803.1"/>
    <property type="molecule type" value="Genomic_DNA"/>
</dbReference>
<dbReference type="PIRSF" id="PIRSF000530">
    <property type="entry name" value="Galactokinase"/>
    <property type="match status" value="1"/>
</dbReference>
<evidence type="ECO:0000313" key="13">
    <source>
        <dbReference type="Proteomes" id="UP000222056"/>
    </source>
</evidence>
<dbReference type="Pfam" id="PF00288">
    <property type="entry name" value="GHMP_kinases_N"/>
    <property type="match status" value="1"/>
</dbReference>
<dbReference type="Pfam" id="PF10509">
    <property type="entry name" value="GalKase_gal_bdg"/>
    <property type="match status" value="1"/>
</dbReference>
<dbReference type="InterPro" id="IPR014721">
    <property type="entry name" value="Ribsml_uS5_D2-typ_fold_subgr"/>
</dbReference>
<dbReference type="InterPro" id="IPR006203">
    <property type="entry name" value="GHMP_knse_ATP-bd_CS"/>
</dbReference>
<keyword evidence="8" id="KW-1133">Transmembrane helix</keyword>
<dbReference type="OrthoDB" id="250531at2"/>
<dbReference type="PRINTS" id="PR00473">
    <property type="entry name" value="GALCTOKINASE"/>
</dbReference>
<dbReference type="InterPro" id="IPR013750">
    <property type="entry name" value="GHMP_kinase_C_dom"/>
</dbReference>
<accession>A0A1H6FUX1</accession>
<feature type="domain" description="Galactokinase N-terminal" evidence="11">
    <location>
        <begin position="26"/>
        <end position="64"/>
    </location>
</feature>
<gene>
    <name evidence="12" type="ORF">SAMN02745716_1329</name>
</gene>
<feature type="domain" description="GHMP kinase N-terminal" evidence="9">
    <location>
        <begin position="118"/>
        <end position="204"/>
    </location>
</feature>
<sequence>MTEHSRAHFETRTPADARRQTDHSRSQQLVVRAPGRVNLIGEHTDHSGGLALPFATDLALRVVAERSPRPDPETPSRGACIVVRSRATGERVHVELPLADEPFGPASRARSPQLDQFVRAAIAELAARGIELPSARLEIDGDLPPGVGLSSSAALCLGLLVALAALAGVSFPDRLDLARLASRVEHRAGGAPGGLLDQLAILAGSPGTASLIDFATNQVEAVPLTLPGARLAILPSGERRALGASAYRARVEECAQAAQLLGVQHLARAPLEGVTELPEPLRSRARHVVEETARVHAAASALRGGDVERLGELLDASHRSLRDLFEVSTPALERTRAYARTAGAIGARLLGGGFGGVVLALFPAARPLPKEARPVRAADGLVIW</sequence>
<keyword evidence="5" id="KW-0067">ATP-binding</keyword>
<evidence type="ECO:0000259" key="11">
    <source>
        <dbReference type="Pfam" id="PF10509"/>
    </source>
</evidence>
<dbReference type="GO" id="GO:0004335">
    <property type="term" value="F:galactokinase activity"/>
    <property type="evidence" value="ECO:0007669"/>
    <property type="project" value="InterPro"/>
</dbReference>
<dbReference type="AlphaFoldDB" id="A0A1H6FUX1"/>
<evidence type="ECO:0000256" key="2">
    <source>
        <dbReference type="ARBA" id="ARBA00022679"/>
    </source>
</evidence>
<dbReference type="InterPro" id="IPR020568">
    <property type="entry name" value="Ribosomal_Su5_D2-typ_SF"/>
</dbReference>
<name>A0A1H6FUX1_THEAL</name>
<dbReference type="InterPro" id="IPR006204">
    <property type="entry name" value="GHMP_kinase_N_dom"/>
</dbReference>
<protein>
    <submittedName>
        <fullName evidence="12">Galactokinase</fullName>
    </submittedName>
</protein>
<dbReference type="SUPFAM" id="SSF54211">
    <property type="entry name" value="Ribosomal protein S5 domain 2-like"/>
    <property type="match status" value="1"/>
</dbReference>
<dbReference type="InterPro" id="IPR036554">
    <property type="entry name" value="GHMP_kinase_C_sf"/>
</dbReference>
<dbReference type="Gene3D" id="3.30.70.890">
    <property type="entry name" value="GHMP kinase, C-terminal domain"/>
    <property type="match status" value="1"/>
</dbReference>
<feature type="compositionally biased region" description="Basic and acidic residues" evidence="7">
    <location>
        <begin position="1"/>
        <end position="25"/>
    </location>
</feature>
<keyword evidence="8" id="KW-0472">Membrane</keyword>
<feature type="domain" description="GHMP kinase C-terminal" evidence="10">
    <location>
        <begin position="299"/>
        <end position="363"/>
    </location>
</feature>
<evidence type="ECO:0000256" key="5">
    <source>
        <dbReference type="ARBA" id="ARBA00022840"/>
    </source>
</evidence>